<evidence type="ECO:0000313" key="1">
    <source>
        <dbReference type="EMBL" id="GLB34404.1"/>
    </source>
</evidence>
<gene>
    <name evidence="1" type="ORF">LshimejAT787_0112880</name>
</gene>
<dbReference type="EMBL" id="BRPK01000001">
    <property type="protein sequence ID" value="GLB34404.1"/>
    <property type="molecule type" value="Genomic_DNA"/>
</dbReference>
<name>A0A9P3UHR3_LYOSH</name>
<dbReference type="AlphaFoldDB" id="A0A9P3UHR3"/>
<evidence type="ECO:0000313" key="2">
    <source>
        <dbReference type="Proteomes" id="UP001063166"/>
    </source>
</evidence>
<proteinExistence type="predicted"/>
<comment type="caution">
    <text evidence="1">The sequence shown here is derived from an EMBL/GenBank/DDBJ whole genome shotgun (WGS) entry which is preliminary data.</text>
</comment>
<keyword evidence="2" id="KW-1185">Reference proteome</keyword>
<protein>
    <submittedName>
        <fullName evidence="1">Uncharacterized protein</fullName>
    </submittedName>
</protein>
<dbReference type="Proteomes" id="UP001063166">
    <property type="component" value="Unassembled WGS sequence"/>
</dbReference>
<accession>A0A9P3UHR3</accession>
<sequence>MAVVAVGSVSQSEASVLRVSAARTFRIDSRSRDRIQRSGSTLRKYFRSEDPAKHPTMQRNCHWNRSAVTLLEPRNDVLRRDIWGAPHGPSVNCGCKCASANGEQDFAEVHFSCSTCQPRHESLFLAILTTVLRSNHAPGQLLLPERANIDLQFPYFPRAIAPLRHRRRWEPIRWRPCVHLAPSRLLSFRPPSSPPTLYTDPDRELGKWCFVTWLRGPFDLATRLHPSQFGPNDGSLSILCSW</sequence>
<organism evidence="1 2">
    <name type="scientific">Lyophyllum shimeji</name>
    <name type="common">Hon-shimeji</name>
    <name type="synonym">Tricholoma shimeji</name>
    <dbReference type="NCBI Taxonomy" id="47721"/>
    <lineage>
        <taxon>Eukaryota</taxon>
        <taxon>Fungi</taxon>
        <taxon>Dikarya</taxon>
        <taxon>Basidiomycota</taxon>
        <taxon>Agaricomycotina</taxon>
        <taxon>Agaricomycetes</taxon>
        <taxon>Agaricomycetidae</taxon>
        <taxon>Agaricales</taxon>
        <taxon>Tricholomatineae</taxon>
        <taxon>Lyophyllaceae</taxon>
        <taxon>Lyophyllum</taxon>
    </lineage>
</organism>
<reference evidence="1" key="1">
    <citation type="submission" date="2022-07" db="EMBL/GenBank/DDBJ databases">
        <title>The genome of Lyophyllum shimeji provides insight into the initial evolution of ectomycorrhizal fungal genome.</title>
        <authorList>
            <person name="Kobayashi Y."/>
            <person name="Shibata T."/>
            <person name="Hirakawa H."/>
            <person name="Shigenobu S."/>
            <person name="Nishiyama T."/>
            <person name="Yamada A."/>
            <person name="Hasebe M."/>
            <person name="Kawaguchi M."/>
        </authorList>
    </citation>
    <scope>NUCLEOTIDE SEQUENCE</scope>
    <source>
        <strain evidence="1">AT787</strain>
    </source>
</reference>